<dbReference type="Gene3D" id="3.20.20.140">
    <property type="entry name" value="Metal-dependent hydrolases"/>
    <property type="match status" value="1"/>
</dbReference>
<dbReference type="Pfam" id="PF07969">
    <property type="entry name" value="Amidohydro_3"/>
    <property type="match status" value="1"/>
</dbReference>
<protein>
    <submittedName>
        <fullName evidence="2">Amidohydrolase</fullName>
    </submittedName>
</protein>
<gene>
    <name evidence="2" type="ORF">AWE51_10805</name>
</gene>
<dbReference type="InterPro" id="IPR032466">
    <property type="entry name" value="Metal_Hydrolase"/>
</dbReference>
<dbReference type="PANTHER" id="PTHR22642:SF2">
    <property type="entry name" value="PROTEIN LONG AFTER FAR-RED 3"/>
    <property type="match status" value="1"/>
</dbReference>
<dbReference type="Gene3D" id="3.10.310.70">
    <property type="match status" value="1"/>
</dbReference>
<dbReference type="PANTHER" id="PTHR22642">
    <property type="entry name" value="IMIDAZOLONEPROPIONASE"/>
    <property type="match status" value="1"/>
</dbReference>
<dbReference type="SUPFAM" id="SSF51556">
    <property type="entry name" value="Metallo-dependent hydrolases"/>
    <property type="match status" value="1"/>
</dbReference>
<dbReference type="EMBL" id="LQRT01000035">
    <property type="protein sequence ID" value="KZS39046.1"/>
    <property type="molecule type" value="Genomic_DNA"/>
</dbReference>
<dbReference type="InterPro" id="IPR011059">
    <property type="entry name" value="Metal-dep_hydrolase_composite"/>
</dbReference>
<dbReference type="SUPFAM" id="SSF51338">
    <property type="entry name" value="Composite domain of metallo-dependent hydrolases"/>
    <property type="match status" value="1"/>
</dbReference>
<dbReference type="RefSeq" id="WP_066316667.1">
    <property type="nucleotide sequence ID" value="NZ_LQRT01000035.1"/>
</dbReference>
<keyword evidence="2" id="KW-0378">Hydrolase</keyword>
<dbReference type="Proteomes" id="UP000076715">
    <property type="component" value="Unassembled WGS sequence"/>
</dbReference>
<sequence>MKPILILLSLILSNTSCNNDDNKTTSIVQSDQKVYYNAKIYTVNTSQKWAEAMIIEGKNITFIGSDIEAKNIANKNAAYINLEGAVVLPGIHDVHMHPLEASSENFLFILNEEETNVENYTSTIQNALSVNPDAEWLLGWGHSFYALLDAERSPLAILDDISTTRPILIMEQTSHSFWANSKALELAGIHENTPNPVGGIYMKEEDGSLNGILIDNAGNELLDMVLSPTQKTIENDYQGFKNYGLVELRKNGITSVCDARTYWKRDHHLIWKRLEEEGNLTVRANLGLWAYPSENDASQIATLQSLYSNDPNSFLKINQIKLYSDGIIHQTTSAMEEDYLVNFFKEPTNNGLSYFNKNRIADYINQLETTGFDLHIHAIGNRGIRETLDAIEQSGTARGRHRITHLEFVNESDLARFAQLNVTADCQVAGDFTNPEHWSENDELIGSSNTQKVVPIKSLIQANARLTLSSDWDVSNLNPFVGMQHAVTRVPENISLEEAIKAYTINGAYVMRQEDKVGSLEVGKLADFIVLNQDIFEIEPNAIGQTRVDLTVLNGEIIYER</sequence>
<evidence type="ECO:0000313" key="2">
    <source>
        <dbReference type="EMBL" id="KZS39046.1"/>
    </source>
</evidence>
<dbReference type="GO" id="GO:0016810">
    <property type="term" value="F:hydrolase activity, acting on carbon-nitrogen (but not peptide) bonds"/>
    <property type="evidence" value="ECO:0007669"/>
    <property type="project" value="InterPro"/>
</dbReference>
<evidence type="ECO:0000313" key="3">
    <source>
        <dbReference type="Proteomes" id="UP000076715"/>
    </source>
</evidence>
<name>A0A162YCB3_9FLAO</name>
<reference evidence="2 3" key="1">
    <citation type="submission" date="2016-01" db="EMBL/GenBank/DDBJ databases">
        <title>The draft genome sequence of Aquimarina sp. RZW4-3-2.</title>
        <authorList>
            <person name="Wang Y."/>
        </authorList>
    </citation>
    <scope>NUCLEOTIDE SEQUENCE [LARGE SCALE GENOMIC DNA]</scope>
    <source>
        <strain evidence="2 3">RZW4-3-2</strain>
    </source>
</reference>
<accession>A0A162YCB3</accession>
<dbReference type="AlphaFoldDB" id="A0A162YCB3"/>
<dbReference type="InterPro" id="IPR013108">
    <property type="entry name" value="Amidohydro_3"/>
</dbReference>
<dbReference type="STRING" id="1642818.AWE51_10805"/>
<proteinExistence type="predicted"/>
<comment type="caution">
    <text evidence="2">The sequence shown here is derived from an EMBL/GenBank/DDBJ whole genome shotgun (WGS) entry which is preliminary data.</text>
</comment>
<feature type="domain" description="Amidohydrolase 3" evidence="1">
    <location>
        <begin position="80"/>
        <end position="559"/>
    </location>
</feature>
<organism evidence="2 3">
    <name type="scientific">Aquimarina aggregata</name>
    <dbReference type="NCBI Taxonomy" id="1642818"/>
    <lineage>
        <taxon>Bacteria</taxon>
        <taxon>Pseudomonadati</taxon>
        <taxon>Bacteroidota</taxon>
        <taxon>Flavobacteriia</taxon>
        <taxon>Flavobacteriales</taxon>
        <taxon>Flavobacteriaceae</taxon>
        <taxon>Aquimarina</taxon>
    </lineage>
</organism>
<dbReference type="Gene3D" id="2.30.40.10">
    <property type="entry name" value="Urease, subunit C, domain 1"/>
    <property type="match status" value="1"/>
</dbReference>
<dbReference type="CDD" id="cd01300">
    <property type="entry name" value="YtcJ_like"/>
    <property type="match status" value="1"/>
</dbReference>
<dbReference type="InterPro" id="IPR033932">
    <property type="entry name" value="YtcJ-like"/>
</dbReference>
<keyword evidence="3" id="KW-1185">Reference proteome</keyword>
<evidence type="ECO:0000259" key="1">
    <source>
        <dbReference type="Pfam" id="PF07969"/>
    </source>
</evidence>